<dbReference type="InterPro" id="IPR036291">
    <property type="entry name" value="NAD(P)-bd_dom_sf"/>
</dbReference>
<dbReference type="SMART" id="SM00829">
    <property type="entry name" value="PKS_ER"/>
    <property type="match status" value="1"/>
</dbReference>
<organism evidence="3 4">
    <name type="scientific">Thalassovita taeanensis</name>
    <dbReference type="NCBI Taxonomy" id="657014"/>
    <lineage>
        <taxon>Bacteria</taxon>
        <taxon>Pseudomonadati</taxon>
        <taxon>Pseudomonadota</taxon>
        <taxon>Alphaproteobacteria</taxon>
        <taxon>Rhodobacterales</taxon>
        <taxon>Roseobacteraceae</taxon>
        <taxon>Thalassovita</taxon>
    </lineage>
</organism>
<gene>
    <name evidence="3" type="ORF">SAMN04488092_1028</name>
</gene>
<dbReference type="CDD" id="cd08253">
    <property type="entry name" value="zeta_crystallin"/>
    <property type="match status" value="1"/>
</dbReference>
<proteinExistence type="predicted"/>
<sequence length="328" mass="34462">MQAVTYTTLGPAREVLRLEQHMVPSPAPGEVLIRVAFSGVNPSDVKARGGARPGMTTPPWPLIIPHSDGSGVIEAVGDGVNPARIGERVWIWNAQWRRPFGTAATYVALDQAQAVPLPDDVSLEVGATLGIPALTAAHCVFGSGEVTGQTLLIAGGSGTVGMQAVQLAKWGGARVIATCSDAARDRVLAAGADVALCYDAPDLAAQVLAANGGNPIDRAVEVELGANITLLTEVMAENSTIAAYGSALRREFELPFYTLMFKAITLETVLIYLLPLAKRVQAIVHIHKALDEGGLRPEIQQVYAPEDCIAAHEAVEAGHRQGAILLGF</sequence>
<dbReference type="InterPro" id="IPR011032">
    <property type="entry name" value="GroES-like_sf"/>
</dbReference>
<dbReference type="EMBL" id="FOEP01000002">
    <property type="protein sequence ID" value="SEP71696.1"/>
    <property type="molecule type" value="Genomic_DNA"/>
</dbReference>
<protein>
    <submittedName>
        <fullName evidence="3">NADPH2:quinone reductase</fullName>
    </submittedName>
</protein>
<name>A0A1H9A4N1_9RHOB</name>
<keyword evidence="4" id="KW-1185">Reference proteome</keyword>
<dbReference type="Proteomes" id="UP000198634">
    <property type="component" value="Unassembled WGS sequence"/>
</dbReference>
<dbReference type="InterPro" id="IPR013149">
    <property type="entry name" value="ADH-like_C"/>
</dbReference>
<dbReference type="AlphaFoldDB" id="A0A1H9A4N1"/>
<dbReference type="InterPro" id="IPR051603">
    <property type="entry name" value="Zinc-ADH_QOR/CCCR"/>
</dbReference>
<dbReference type="InterPro" id="IPR020843">
    <property type="entry name" value="ER"/>
</dbReference>
<dbReference type="Gene3D" id="3.90.180.10">
    <property type="entry name" value="Medium-chain alcohol dehydrogenases, catalytic domain"/>
    <property type="match status" value="1"/>
</dbReference>
<feature type="domain" description="Enoyl reductase (ER)" evidence="2">
    <location>
        <begin position="12"/>
        <end position="326"/>
    </location>
</feature>
<dbReference type="SUPFAM" id="SSF51735">
    <property type="entry name" value="NAD(P)-binding Rossmann-fold domains"/>
    <property type="match status" value="1"/>
</dbReference>
<dbReference type="Pfam" id="PF08240">
    <property type="entry name" value="ADH_N"/>
    <property type="match status" value="1"/>
</dbReference>
<dbReference type="Gene3D" id="3.40.50.720">
    <property type="entry name" value="NAD(P)-binding Rossmann-like Domain"/>
    <property type="match status" value="1"/>
</dbReference>
<evidence type="ECO:0000313" key="3">
    <source>
        <dbReference type="EMBL" id="SEP71696.1"/>
    </source>
</evidence>
<dbReference type="PANTHER" id="PTHR44154">
    <property type="entry name" value="QUINONE OXIDOREDUCTASE"/>
    <property type="match status" value="1"/>
</dbReference>
<reference evidence="3 4" key="1">
    <citation type="submission" date="2016-10" db="EMBL/GenBank/DDBJ databases">
        <authorList>
            <person name="de Groot N.N."/>
        </authorList>
    </citation>
    <scope>NUCLEOTIDE SEQUENCE [LARGE SCALE GENOMIC DNA]</scope>
    <source>
        <strain evidence="3 4">DSM 22007</strain>
    </source>
</reference>
<evidence type="ECO:0000313" key="4">
    <source>
        <dbReference type="Proteomes" id="UP000198634"/>
    </source>
</evidence>
<dbReference type="PANTHER" id="PTHR44154:SF1">
    <property type="entry name" value="QUINONE OXIDOREDUCTASE"/>
    <property type="match status" value="1"/>
</dbReference>
<dbReference type="GO" id="GO:0016491">
    <property type="term" value="F:oxidoreductase activity"/>
    <property type="evidence" value="ECO:0007669"/>
    <property type="project" value="InterPro"/>
</dbReference>
<dbReference type="SUPFAM" id="SSF50129">
    <property type="entry name" value="GroES-like"/>
    <property type="match status" value="1"/>
</dbReference>
<dbReference type="InterPro" id="IPR013154">
    <property type="entry name" value="ADH-like_N"/>
</dbReference>
<accession>A0A1H9A4N1</accession>
<dbReference type="STRING" id="657014.SAMN04488092_1028"/>
<dbReference type="OrthoDB" id="7355832at2"/>
<keyword evidence="1" id="KW-0521">NADP</keyword>
<dbReference type="RefSeq" id="WP_090267918.1">
    <property type="nucleotide sequence ID" value="NZ_FOEP01000002.1"/>
</dbReference>
<evidence type="ECO:0000256" key="1">
    <source>
        <dbReference type="ARBA" id="ARBA00022857"/>
    </source>
</evidence>
<evidence type="ECO:0000259" key="2">
    <source>
        <dbReference type="SMART" id="SM00829"/>
    </source>
</evidence>
<dbReference type="Pfam" id="PF00107">
    <property type="entry name" value="ADH_zinc_N"/>
    <property type="match status" value="1"/>
</dbReference>